<name>B9F099_ORYSJ</name>
<dbReference type="InterPro" id="IPR026960">
    <property type="entry name" value="RVT-Znf"/>
</dbReference>
<feature type="domain" description="Reverse transcriptase zinc-binding" evidence="1">
    <location>
        <begin position="13"/>
        <end position="45"/>
    </location>
</feature>
<dbReference type="AlphaFoldDB" id="B9F099"/>
<evidence type="ECO:0000259" key="1">
    <source>
        <dbReference type="Pfam" id="PF13966"/>
    </source>
</evidence>
<gene>
    <name evidence="2" type="ORF">OsJ_06925</name>
</gene>
<dbReference type="Pfam" id="PF13966">
    <property type="entry name" value="zf-RVT"/>
    <property type="match status" value="1"/>
</dbReference>
<reference evidence="2" key="2">
    <citation type="submission" date="2008-12" db="EMBL/GenBank/DDBJ databases">
        <title>Improved gene annotation of the rice (Oryza sativa) genomes.</title>
        <authorList>
            <person name="Wang J."/>
            <person name="Li R."/>
            <person name="Fan W."/>
            <person name="Huang Q."/>
            <person name="Zhang J."/>
            <person name="Zhou Y."/>
            <person name="Hu Y."/>
            <person name="Zi S."/>
            <person name="Li J."/>
            <person name="Ni P."/>
            <person name="Zheng H."/>
            <person name="Zhang Y."/>
            <person name="Zhao M."/>
            <person name="Hao Q."/>
            <person name="McDermott J."/>
            <person name="Samudrala R."/>
            <person name="Kristiansen K."/>
            <person name="Wong G.K.-S."/>
        </authorList>
    </citation>
    <scope>NUCLEOTIDE SEQUENCE</scope>
</reference>
<sequence>MAGPSLRHPADPLLWQSQLLSRVKIFMWLALKGRCLMADNLQKIGGLIRRIAPYATWHFEMTPNLLFNVLLQTGFGDCSGAK</sequence>
<organism evidence="2">
    <name type="scientific">Oryza sativa subsp. japonica</name>
    <name type="common">Rice</name>
    <dbReference type="NCBI Taxonomy" id="39947"/>
    <lineage>
        <taxon>Eukaryota</taxon>
        <taxon>Viridiplantae</taxon>
        <taxon>Streptophyta</taxon>
        <taxon>Embryophyta</taxon>
        <taxon>Tracheophyta</taxon>
        <taxon>Spermatophyta</taxon>
        <taxon>Magnoliopsida</taxon>
        <taxon>Liliopsida</taxon>
        <taxon>Poales</taxon>
        <taxon>Poaceae</taxon>
        <taxon>BOP clade</taxon>
        <taxon>Oryzoideae</taxon>
        <taxon>Oryzeae</taxon>
        <taxon>Oryzinae</taxon>
        <taxon>Oryza</taxon>
        <taxon>Oryza sativa</taxon>
    </lineage>
</organism>
<evidence type="ECO:0000313" key="2">
    <source>
        <dbReference type="EMBL" id="EEE57091.1"/>
    </source>
</evidence>
<accession>B9F099</accession>
<reference evidence="2" key="1">
    <citation type="journal article" date="2005" name="PLoS Biol.">
        <title>The genomes of Oryza sativa: a history of duplications.</title>
        <authorList>
            <person name="Yu J."/>
            <person name="Wang J."/>
            <person name="Lin W."/>
            <person name="Li S."/>
            <person name="Li H."/>
            <person name="Zhou J."/>
            <person name="Ni P."/>
            <person name="Dong W."/>
            <person name="Hu S."/>
            <person name="Zeng C."/>
            <person name="Zhang J."/>
            <person name="Zhang Y."/>
            <person name="Li R."/>
            <person name="Xu Z."/>
            <person name="Li S."/>
            <person name="Li X."/>
            <person name="Zheng H."/>
            <person name="Cong L."/>
            <person name="Lin L."/>
            <person name="Yin J."/>
            <person name="Geng J."/>
            <person name="Li G."/>
            <person name="Shi J."/>
            <person name="Liu J."/>
            <person name="Lv H."/>
            <person name="Li J."/>
            <person name="Wang J."/>
            <person name="Deng Y."/>
            <person name="Ran L."/>
            <person name="Shi X."/>
            <person name="Wang X."/>
            <person name="Wu Q."/>
            <person name="Li C."/>
            <person name="Ren X."/>
            <person name="Wang J."/>
            <person name="Wang X."/>
            <person name="Li D."/>
            <person name="Liu D."/>
            <person name="Zhang X."/>
            <person name="Ji Z."/>
            <person name="Zhao W."/>
            <person name="Sun Y."/>
            <person name="Zhang Z."/>
            <person name="Bao J."/>
            <person name="Han Y."/>
            <person name="Dong L."/>
            <person name="Ji J."/>
            <person name="Chen P."/>
            <person name="Wu S."/>
            <person name="Liu J."/>
            <person name="Xiao Y."/>
            <person name="Bu D."/>
            <person name="Tan J."/>
            <person name="Yang L."/>
            <person name="Ye C."/>
            <person name="Zhang J."/>
            <person name="Xu J."/>
            <person name="Zhou Y."/>
            <person name="Yu Y."/>
            <person name="Zhang B."/>
            <person name="Zhuang S."/>
            <person name="Wei H."/>
            <person name="Liu B."/>
            <person name="Lei M."/>
            <person name="Yu H."/>
            <person name="Li Y."/>
            <person name="Xu H."/>
            <person name="Wei S."/>
            <person name="He X."/>
            <person name="Fang L."/>
            <person name="Zhang Z."/>
            <person name="Zhang Y."/>
            <person name="Huang X."/>
            <person name="Su Z."/>
            <person name="Tong W."/>
            <person name="Li J."/>
            <person name="Tong Z."/>
            <person name="Li S."/>
            <person name="Ye J."/>
            <person name="Wang L."/>
            <person name="Fang L."/>
            <person name="Lei T."/>
            <person name="Chen C."/>
            <person name="Chen H."/>
            <person name="Xu Z."/>
            <person name="Li H."/>
            <person name="Huang H."/>
            <person name="Zhang F."/>
            <person name="Xu H."/>
            <person name="Li N."/>
            <person name="Zhao C."/>
            <person name="Li S."/>
            <person name="Dong L."/>
            <person name="Huang Y."/>
            <person name="Li L."/>
            <person name="Xi Y."/>
            <person name="Qi Q."/>
            <person name="Li W."/>
            <person name="Zhang B."/>
            <person name="Hu W."/>
            <person name="Zhang Y."/>
            <person name="Tian X."/>
            <person name="Jiao Y."/>
            <person name="Liang X."/>
            <person name="Jin J."/>
            <person name="Gao L."/>
            <person name="Zheng W."/>
            <person name="Hao B."/>
            <person name="Liu S."/>
            <person name="Wang W."/>
            <person name="Yuan L."/>
            <person name="Cao M."/>
            <person name="McDermott J."/>
            <person name="Samudrala R."/>
            <person name="Wang J."/>
            <person name="Wong G.K."/>
            <person name="Yang H."/>
        </authorList>
    </citation>
    <scope>NUCLEOTIDE SEQUENCE [LARGE SCALE GENOMIC DNA]</scope>
</reference>
<proteinExistence type="predicted"/>
<dbReference type="EMBL" id="CM000139">
    <property type="protein sequence ID" value="EEE57091.1"/>
    <property type="molecule type" value="Genomic_DNA"/>
</dbReference>
<protein>
    <recommendedName>
        <fullName evidence="1">Reverse transcriptase zinc-binding domain-containing protein</fullName>
    </recommendedName>
</protein>
<dbReference type="Proteomes" id="UP000007752">
    <property type="component" value="Chromosome 2"/>
</dbReference>